<dbReference type="Gene3D" id="2.40.50.140">
    <property type="entry name" value="Nucleic acid-binding proteins"/>
    <property type="match status" value="1"/>
</dbReference>
<keyword evidence="1 2" id="KW-0238">DNA-binding</keyword>
<dbReference type="EMBL" id="CP035810">
    <property type="protein sequence ID" value="QIN28643.1"/>
    <property type="molecule type" value="Genomic_DNA"/>
</dbReference>
<dbReference type="Proteomes" id="UP000501518">
    <property type="component" value="Chromosome"/>
</dbReference>
<dbReference type="Pfam" id="PF00436">
    <property type="entry name" value="SSB"/>
    <property type="match status" value="1"/>
</dbReference>
<evidence type="ECO:0000313" key="6">
    <source>
        <dbReference type="EMBL" id="PMB99044.1"/>
    </source>
</evidence>
<dbReference type="Proteomes" id="UP000549517">
    <property type="component" value="Unassembled WGS sequence"/>
</dbReference>
<evidence type="ECO:0000256" key="2">
    <source>
        <dbReference type="PIRNR" id="PIRNR002070"/>
    </source>
</evidence>
<evidence type="ECO:0000313" key="7">
    <source>
        <dbReference type="EMBL" id="QIN28643.1"/>
    </source>
</evidence>
<proteinExistence type="predicted"/>
<dbReference type="EMBL" id="PNFZ01000001">
    <property type="protein sequence ID" value="PMB99044.1"/>
    <property type="molecule type" value="Genomic_DNA"/>
</dbReference>
<reference evidence="5 10" key="3">
    <citation type="submission" date="2020-05" db="EMBL/GenBank/DDBJ databases">
        <title>MicrobeNet Type strains.</title>
        <authorList>
            <person name="Nicholson A.C."/>
        </authorList>
    </citation>
    <scope>NUCLEOTIDE SEQUENCE [LARGE SCALE GENOMIC DNA]</scope>
    <source>
        <strain evidence="5 10">CCUG 46604</strain>
    </source>
</reference>
<dbReference type="GO" id="GO:0003697">
    <property type="term" value="F:single-stranded DNA binding"/>
    <property type="evidence" value="ECO:0007669"/>
    <property type="project" value="InterPro"/>
</dbReference>
<feature type="compositionally biased region" description="Low complexity" evidence="4">
    <location>
        <begin position="122"/>
        <end position="152"/>
    </location>
</feature>
<dbReference type="GO" id="GO:0009295">
    <property type="term" value="C:nucleoid"/>
    <property type="evidence" value="ECO:0007669"/>
    <property type="project" value="TreeGrafter"/>
</dbReference>
<gene>
    <name evidence="6" type="ORF">CJ198_00380</name>
    <name evidence="7" type="ORF">EW640_04655</name>
    <name evidence="5" type="ORF">HLA91_05970</name>
</gene>
<dbReference type="PIRSF" id="PIRSF002070">
    <property type="entry name" value="SSB"/>
    <property type="match status" value="1"/>
</dbReference>
<evidence type="ECO:0000313" key="9">
    <source>
        <dbReference type="Proteomes" id="UP000501518"/>
    </source>
</evidence>
<accession>A0A2N6PK39</accession>
<name>A0A2N6PK39_9MICO</name>
<protein>
    <recommendedName>
        <fullName evidence="2 3">Single-stranded DNA-binding protein</fullName>
    </recommendedName>
</protein>
<dbReference type="InterPro" id="IPR012340">
    <property type="entry name" value="NA-bd_OB-fold"/>
</dbReference>
<evidence type="ECO:0000313" key="5">
    <source>
        <dbReference type="EMBL" id="NNG78924.1"/>
    </source>
</evidence>
<dbReference type="CDD" id="cd04496">
    <property type="entry name" value="SSB_OBF"/>
    <property type="match status" value="1"/>
</dbReference>
<evidence type="ECO:0000313" key="10">
    <source>
        <dbReference type="Proteomes" id="UP000549517"/>
    </source>
</evidence>
<dbReference type="InterPro" id="IPR000424">
    <property type="entry name" value="Primosome_PriB/ssb"/>
</dbReference>
<dbReference type="NCBIfam" id="TIGR00621">
    <property type="entry name" value="ssb"/>
    <property type="match status" value="1"/>
</dbReference>
<dbReference type="PANTHER" id="PTHR10302:SF0">
    <property type="entry name" value="SINGLE-STRANDED DNA-BINDING PROTEIN, MITOCHONDRIAL"/>
    <property type="match status" value="1"/>
</dbReference>
<evidence type="ECO:0000256" key="4">
    <source>
        <dbReference type="SAM" id="MobiDB-lite"/>
    </source>
</evidence>
<evidence type="ECO:0000256" key="3">
    <source>
        <dbReference type="RuleBase" id="RU000524"/>
    </source>
</evidence>
<keyword evidence="8" id="KW-1185">Reference proteome</keyword>
<dbReference type="Proteomes" id="UP000235703">
    <property type="component" value="Unassembled WGS sequence"/>
</dbReference>
<dbReference type="GO" id="GO:0006260">
    <property type="term" value="P:DNA replication"/>
    <property type="evidence" value="ECO:0007669"/>
    <property type="project" value="InterPro"/>
</dbReference>
<sequence length="179" mass="19049">MKQVNYFVGTAGGDCQTGTLSDGRVWASFRLAVNFGFYDNEKGEYREIDTSWFDVSCYGDLALHVNSSVHKGDAVIVAGRLRIREWTDTTGTKSGKNPQIIAEAVGHNLRFGTANWARNTRSGAKSTASGSSGGYDSLGSPPPASFAASASSDDIDETMVDTSTGEIHDDHAMEPAGQS</sequence>
<evidence type="ECO:0000256" key="1">
    <source>
        <dbReference type="ARBA" id="ARBA00023125"/>
    </source>
</evidence>
<reference evidence="7 9" key="2">
    <citation type="submission" date="2019-02" db="EMBL/GenBank/DDBJ databases">
        <title>Complete Genome Sequence and Methylome Analysis of Brevibacterium luteolum NEB1784.</title>
        <authorList>
            <person name="Fomenkov A."/>
            <person name="Roberts R.J."/>
        </authorList>
    </citation>
    <scope>NUCLEOTIDE SEQUENCE [LARGE SCALE GENOMIC DNA]</scope>
    <source>
        <strain evidence="7 9">NEB1784</strain>
    </source>
</reference>
<dbReference type="SUPFAM" id="SSF50249">
    <property type="entry name" value="Nucleic acid-binding proteins"/>
    <property type="match status" value="1"/>
</dbReference>
<dbReference type="InterPro" id="IPR011344">
    <property type="entry name" value="ssDNA-bd"/>
</dbReference>
<dbReference type="PROSITE" id="PS50935">
    <property type="entry name" value="SSB"/>
    <property type="match status" value="1"/>
</dbReference>
<dbReference type="RefSeq" id="WP_102159729.1">
    <property type="nucleotide sequence ID" value="NZ_BAAAKH010000001.1"/>
</dbReference>
<dbReference type="PANTHER" id="PTHR10302">
    <property type="entry name" value="SINGLE-STRANDED DNA-BINDING PROTEIN"/>
    <property type="match status" value="1"/>
</dbReference>
<dbReference type="OrthoDB" id="4427276at2"/>
<reference evidence="6 8" key="1">
    <citation type="submission" date="2017-09" db="EMBL/GenBank/DDBJ databases">
        <title>Bacterial strain isolated from the female urinary microbiota.</title>
        <authorList>
            <person name="Thomas-White K."/>
            <person name="Kumar N."/>
            <person name="Forster S."/>
            <person name="Putonti C."/>
            <person name="Lawley T."/>
            <person name="Wolfe A.J."/>
        </authorList>
    </citation>
    <scope>NUCLEOTIDE SEQUENCE [LARGE SCALE GENOMIC DNA]</scope>
    <source>
        <strain evidence="6 8">UMB0680</strain>
    </source>
</reference>
<feature type="region of interest" description="Disordered" evidence="4">
    <location>
        <begin position="121"/>
        <end position="179"/>
    </location>
</feature>
<evidence type="ECO:0000313" key="8">
    <source>
        <dbReference type="Proteomes" id="UP000235703"/>
    </source>
</evidence>
<dbReference type="AlphaFoldDB" id="A0A2N6PK39"/>
<dbReference type="KEGG" id="blut:EW640_04655"/>
<dbReference type="EMBL" id="JABEMC010000003">
    <property type="protein sequence ID" value="NNG78924.1"/>
    <property type="molecule type" value="Genomic_DNA"/>
</dbReference>
<organism evidence="6 8">
    <name type="scientific">Brevibacterium luteolum</name>
    <dbReference type="NCBI Taxonomy" id="199591"/>
    <lineage>
        <taxon>Bacteria</taxon>
        <taxon>Bacillati</taxon>
        <taxon>Actinomycetota</taxon>
        <taxon>Actinomycetes</taxon>
        <taxon>Micrococcales</taxon>
        <taxon>Brevibacteriaceae</taxon>
        <taxon>Brevibacterium</taxon>
    </lineage>
</organism>